<reference evidence="1 2" key="1">
    <citation type="submission" date="2016-08" db="EMBL/GenBank/DDBJ databases">
        <title>Draft genome of the agarase producing Sphingomonas sp. MCT13.</title>
        <authorList>
            <person name="D'Andrea M.M."/>
            <person name="Rossolini G.M."/>
            <person name="Thaller M.C."/>
        </authorList>
    </citation>
    <scope>NUCLEOTIDE SEQUENCE [LARGE SCALE GENOMIC DNA]</scope>
    <source>
        <strain evidence="1 2">MCT13</strain>
    </source>
</reference>
<sequence length="154" mass="17083">MTGAAPTTRIHRRLIDALYTEAMLLADEARGYFDQMGRSDRDTLDAMTRVVFSCESLKVTTRLMHVIAWLLTQRAVDAGELAARDALDPSRRLGSAPESDLAAFDAMPTAARSLIHASIDLYRRVERLDTTQGHDAQIVVSPARTMLDRLAHAF</sequence>
<dbReference type="Pfam" id="PF07323">
    <property type="entry name" value="DUF1465"/>
    <property type="match status" value="1"/>
</dbReference>
<dbReference type="InterPro" id="IPR038301">
    <property type="entry name" value="AraC-like_sf"/>
</dbReference>
<organism evidence="1 2">
    <name type="scientific">Sphingomonas turrisvirgatae</name>
    <dbReference type="NCBI Taxonomy" id="1888892"/>
    <lineage>
        <taxon>Bacteria</taxon>
        <taxon>Pseudomonadati</taxon>
        <taxon>Pseudomonadota</taxon>
        <taxon>Alphaproteobacteria</taxon>
        <taxon>Sphingomonadales</taxon>
        <taxon>Sphingomonadaceae</taxon>
        <taxon>Sphingomonas</taxon>
    </lineage>
</organism>
<dbReference type="Gene3D" id="1.10.8.930">
    <property type="entry name" value="Protein of unknown function DUF1465"/>
    <property type="match status" value="1"/>
</dbReference>
<dbReference type="OrthoDB" id="9799531at2"/>
<accession>A0A1E3LXM6</accession>
<comment type="caution">
    <text evidence="1">The sequence shown here is derived from an EMBL/GenBank/DDBJ whole genome shotgun (WGS) entry which is preliminary data.</text>
</comment>
<name>A0A1E3LXM6_9SPHN</name>
<dbReference type="RefSeq" id="WP_069319620.1">
    <property type="nucleotide sequence ID" value="NZ_MDDS01000013.1"/>
</dbReference>
<dbReference type="AlphaFoldDB" id="A0A1E3LXM6"/>
<dbReference type="Proteomes" id="UP000094487">
    <property type="component" value="Unassembled WGS sequence"/>
</dbReference>
<gene>
    <name evidence="1" type="ORF">BFL28_00320</name>
</gene>
<protein>
    <recommendedName>
        <fullName evidence="3">Regulator of CtrA degradation rcdA</fullName>
    </recommendedName>
</protein>
<dbReference type="STRING" id="1888892.BFL28_00320"/>
<keyword evidence="2" id="KW-1185">Reference proteome</keyword>
<dbReference type="EMBL" id="MDDS01000013">
    <property type="protein sequence ID" value="ODP38531.1"/>
    <property type="molecule type" value="Genomic_DNA"/>
</dbReference>
<evidence type="ECO:0008006" key="3">
    <source>
        <dbReference type="Google" id="ProtNLM"/>
    </source>
</evidence>
<dbReference type="InterPro" id="IPR010848">
    <property type="entry name" value="DUF1465"/>
</dbReference>
<evidence type="ECO:0000313" key="1">
    <source>
        <dbReference type="EMBL" id="ODP38531.1"/>
    </source>
</evidence>
<proteinExistence type="predicted"/>
<evidence type="ECO:0000313" key="2">
    <source>
        <dbReference type="Proteomes" id="UP000094487"/>
    </source>
</evidence>